<accession>A0A6J4JHC3</accession>
<reference evidence="2" key="1">
    <citation type="submission" date="2020-02" db="EMBL/GenBank/DDBJ databases">
        <authorList>
            <person name="Meier V. D."/>
        </authorList>
    </citation>
    <scope>NUCLEOTIDE SEQUENCE</scope>
    <source>
        <strain evidence="2">AVDCRST_MAG54</strain>
    </source>
</reference>
<feature type="region of interest" description="Disordered" evidence="1">
    <location>
        <begin position="1"/>
        <end position="52"/>
    </location>
</feature>
<dbReference type="AlphaFoldDB" id="A0A6J4JHC3"/>
<feature type="non-terminal residue" evidence="2">
    <location>
        <position position="1"/>
    </location>
</feature>
<gene>
    <name evidence="2" type="ORF">AVDCRST_MAG54-3392</name>
</gene>
<dbReference type="EMBL" id="CADCTH010000436">
    <property type="protein sequence ID" value="CAA9278093.1"/>
    <property type="molecule type" value="Genomic_DNA"/>
</dbReference>
<feature type="compositionally biased region" description="Low complexity" evidence="1">
    <location>
        <begin position="1"/>
        <end position="28"/>
    </location>
</feature>
<feature type="non-terminal residue" evidence="2">
    <location>
        <position position="52"/>
    </location>
</feature>
<name>A0A6J4JHC3_9PSEU</name>
<evidence type="ECO:0000256" key="1">
    <source>
        <dbReference type="SAM" id="MobiDB-lite"/>
    </source>
</evidence>
<organism evidence="2">
    <name type="scientific">uncultured Actinomycetospora sp</name>
    <dbReference type="NCBI Taxonomy" id="1135996"/>
    <lineage>
        <taxon>Bacteria</taxon>
        <taxon>Bacillati</taxon>
        <taxon>Actinomycetota</taxon>
        <taxon>Actinomycetes</taxon>
        <taxon>Pseudonocardiales</taxon>
        <taxon>Pseudonocardiaceae</taxon>
        <taxon>Actinomycetospora</taxon>
        <taxon>environmental samples</taxon>
    </lineage>
</organism>
<evidence type="ECO:0000313" key="2">
    <source>
        <dbReference type="EMBL" id="CAA9278093.1"/>
    </source>
</evidence>
<protein>
    <submittedName>
        <fullName evidence="2">Uncharacterized protein</fullName>
    </submittedName>
</protein>
<proteinExistence type="predicted"/>
<sequence length="52" mass="5226">GPSTPGTRGTSPRTPTSGCGCRAVVGAPPRRRRPGHAVLVRLEPLGGDPGPL</sequence>